<reference evidence="4" key="1">
    <citation type="journal article" date="2015" name="Nat. Plants">
        <title>Genome expansion of Arabis alpina linked with retrotransposition and reduced symmetric DNA methylation.</title>
        <authorList>
            <person name="Willing E.M."/>
            <person name="Rawat V."/>
            <person name="Mandakova T."/>
            <person name="Maumus F."/>
            <person name="James G.V."/>
            <person name="Nordstroem K.J."/>
            <person name="Becker C."/>
            <person name="Warthmann N."/>
            <person name="Chica C."/>
            <person name="Szarzynska B."/>
            <person name="Zytnicki M."/>
            <person name="Albani M.C."/>
            <person name="Kiefer C."/>
            <person name="Bergonzi S."/>
            <person name="Castaings L."/>
            <person name="Mateos J.L."/>
            <person name="Berns M.C."/>
            <person name="Bujdoso N."/>
            <person name="Piofczyk T."/>
            <person name="de Lorenzo L."/>
            <person name="Barrero-Sicilia C."/>
            <person name="Mateos I."/>
            <person name="Piednoel M."/>
            <person name="Hagmann J."/>
            <person name="Chen-Min-Tao R."/>
            <person name="Iglesias-Fernandez R."/>
            <person name="Schuster S.C."/>
            <person name="Alonso-Blanco C."/>
            <person name="Roudier F."/>
            <person name="Carbonero P."/>
            <person name="Paz-Ares J."/>
            <person name="Davis S.J."/>
            <person name="Pecinka A."/>
            <person name="Quesneville H."/>
            <person name="Colot V."/>
            <person name="Lysak M.A."/>
            <person name="Weigel D."/>
            <person name="Coupland G."/>
            <person name="Schneeberger K."/>
        </authorList>
    </citation>
    <scope>NUCLEOTIDE SEQUENCE [LARGE SCALE GENOMIC DNA]</scope>
    <source>
        <strain evidence="4">cv. Pajares</strain>
    </source>
</reference>
<dbReference type="Gene3D" id="3.40.50.1400">
    <property type="match status" value="1"/>
</dbReference>
<organism evidence="3 4">
    <name type="scientific">Arabis alpina</name>
    <name type="common">Alpine rock-cress</name>
    <dbReference type="NCBI Taxonomy" id="50452"/>
    <lineage>
        <taxon>Eukaryota</taxon>
        <taxon>Viridiplantae</taxon>
        <taxon>Streptophyta</taxon>
        <taxon>Embryophyta</taxon>
        <taxon>Tracheophyta</taxon>
        <taxon>Spermatophyta</taxon>
        <taxon>Magnoliopsida</taxon>
        <taxon>eudicotyledons</taxon>
        <taxon>Gunneridae</taxon>
        <taxon>Pentapetalae</taxon>
        <taxon>rosids</taxon>
        <taxon>malvids</taxon>
        <taxon>Brassicales</taxon>
        <taxon>Brassicaceae</taxon>
        <taxon>Arabideae</taxon>
        <taxon>Arabis</taxon>
    </lineage>
</organism>
<keyword evidence="4" id="KW-1185">Reference proteome</keyword>
<name>A0A087H1E4_ARAAL</name>
<dbReference type="GO" id="GO:0051536">
    <property type="term" value="F:iron-sulfur cluster binding"/>
    <property type="evidence" value="ECO:0007669"/>
    <property type="project" value="EnsemblPlants"/>
</dbReference>
<evidence type="ECO:0000313" key="3">
    <source>
        <dbReference type="EMBL" id="KFK35946.1"/>
    </source>
</evidence>
<dbReference type="PANTHER" id="PTHR33542:SF3">
    <property type="entry name" value="SIROHYDROCHLORIN FERROCHELATASE, CHLOROPLASTIC"/>
    <property type="match status" value="1"/>
</dbReference>
<sequence>MSMSATTTQFLVNLTKGVTFQRNRVSSASCEMKLPNRSWVLLDSLKVENFRSQRGSKRGLTCLGRFRNGVGDTDGIIIVDHGSRRKESNLMLEEFVKMFKDETGYLIVEPAHMELAKPSIKDAFSLCVQQGAKRVVVSPFFLFPGRHWHQDIPSLTADAAKEFSGISYLITAPLGPHNLLMDVVNDRIQHCLSHVEGDADECVVCAGTNKCKLYTSS</sequence>
<dbReference type="GO" id="GO:0046872">
    <property type="term" value="F:metal ion binding"/>
    <property type="evidence" value="ECO:0007669"/>
    <property type="project" value="UniProtKB-KW"/>
</dbReference>
<keyword evidence="2" id="KW-0456">Lyase</keyword>
<keyword evidence="1" id="KW-0479">Metal-binding</keyword>
<proteinExistence type="predicted"/>
<dbReference type="GO" id="GO:0006979">
    <property type="term" value="P:response to oxidative stress"/>
    <property type="evidence" value="ECO:0007669"/>
    <property type="project" value="EnsemblPlants"/>
</dbReference>
<dbReference type="GO" id="GO:0019354">
    <property type="term" value="P:siroheme biosynthetic process"/>
    <property type="evidence" value="ECO:0007669"/>
    <property type="project" value="EnsemblPlants"/>
</dbReference>
<dbReference type="Gramene" id="KFK35946">
    <property type="protein sequence ID" value="KFK35946"/>
    <property type="gene ID" value="AALP_AA4G058800"/>
</dbReference>
<evidence type="ECO:0000256" key="1">
    <source>
        <dbReference type="ARBA" id="ARBA00022723"/>
    </source>
</evidence>
<dbReference type="SUPFAM" id="SSF53800">
    <property type="entry name" value="Chelatase"/>
    <property type="match status" value="1"/>
</dbReference>
<dbReference type="EMBL" id="CM002872">
    <property type="protein sequence ID" value="KFK35946.1"/>
    <property type="molecule type" value="Genomic_DNA"/>
</dbReference>
<evidence type="ECO:0000313" key="4">
    <source>
        <dbReference type="Proteomes" id="UP000029120"/>
    </source>
</evidence>
<gene>
    <name evidence="3" type="ordered locus">AALP_Aa4g058800</name>
</gene>
<dbReference type="OMA" id="FNSCVQQ"/>
<dbReference type="AlphaFoldDB" id="A0A087H1E4"/>
<dbReference type="PANTHER" id="PTHR33542">
    <property type="entry name" value="SIROHYDROCHLORIN FERROCHELATASE, CHLOROPLASTIC"/>
    <property type="match status" value="1"/>
</dbReference>
<dbReference type="OrthoDB" id="3543at2759"/>
<dbReference type="GO" id="GO:0009507">
    <property type="term" value="C:chloroplast"/>
    <property type="evidence" value="ECO:0007669"/>
    <property type="project" value="EnsemblPlants"/>
</dbReference>
<evidence type="ECO:0008006" key="5">
    <source>
        <dbReference type="Google" id="ProtNLM"/>
    </source>
</evidence>
<dbReference type="CDD" id="cd03416">
    <property type="entry name" value="CbiX_SirB_N"/>
    <property type="match status" value="1"/>
</dbReference>
<dbReference type="Proteomes" id="UP000029120">
    <property type="component" value="Chromosome 4"/>
</dbReference>
<dbReference type="Pfam" id="PF01903">
    <property type="entry name" value="CbiX"/>
    <property type="match status" value="1"/>
</dbReference>
<dbReference type="GO" id="GO:0042802">
    <property type="term" value="F:identical protein binding"/>
    <property type="evidence" value="ECO:0007669"/>
    <property type="project" value="EnsemblPlants"/>
</dbReference>
<dbReference type="InterPro" id="IPR050963">
    <property type="entry name" value="Sirohydro_Cobaltochel/CbiX"/>
</dbReference>
<accession>A0A087H1E4</accession>
<evidence type="ECO:0000256" key="2">
    <source>
        <dbReference type="ARBA" id="ARBA00023239"/>
    </source>
</evidence>
<dbReference type="InterPro" id="IPR002762">
    <property type="entry name" value="CbiX-like"/>
</dbReference>
<dbReference type="eggNOG" id="ENOG502RXIW">
    <property type="taxonomic scope" value="Eukaryota"/>
</dbReference>
<protein>
    <recommendedName>
        <fullName evidence="5">Sirohydrochlorin ferrochelatase</fullName>
    </recommendedName>
</protein>
<dbReference type="GO" id="GO:0051266">
    <property type="term" value="F:sirohydrochlorin ferrochelatase activity"/>
    <property type="evidence" value="ECO:0007669"/>
    <property type="project" value="EnsemblPlants"/>
</dbReference>